<proteinExistence type="inferred from homology"/>
<protein>
    <recommendedName>
        <fullName evidence="8">Peptidase A1 domain-containing protein</fullName>
    </recommendedName>
</protein>
<dbReference type="GO" id="GO:0005576">
    <property type="term" value="C:extracellular region"/>
    <property type="evidence" value="ECO:0007669"/>
    <property type="project" value="TreeGrafter"/>
</dbReference>
<dbReference type="FunFam" id="2.40.70.10:FF:000033">
    <property type="entry name" value="Aspartyl protease family protein"/>
    <property type="match status" value="1"/>
</dbReference>
<keyword evidence="7" id="KW-0732">Signal</keyword>
<reference evidence="9 10" key="1">
    <citation type="journal article" date="2022" name="Cell">
        <title>Repeat-based holocentromeres influence genome architecture and karyotype evolution.</title>
        <authorList>
            <person name="Hofstatter P.G."/>
            <person name="Thangavel G."/>
            <person name="Lux T."/>
            <person name="Neumann P."/>
            <person name="Vondrak T."/>
            <person name="Novak P."/>
            <person name="Zhang M."/>
            <person name="Costa L."/>
            <person name="Castellani M."/>
            <person name="Scott A."/>
            <person name="Toegelov H."/>
            <person name="Fuchs J."/>
            <person name="Mata-Sucre Y."/>
            <person name="Dias Y."/>
            <person name="Vanzela A.L.L."/>
            <person name="Huettel B."/>
            <person name="Almeida C.C.S."/>
            <person name="Simkova H."/>
            <person name="Souza G."/>
            <person name="Pedrosa-Harand A."/>
            <person name="Macas J."/>
            <person name="Mayer K.F.X."/>
            <person name="Houben A."/>
            <person name="Marques A."/>
        </authorList>
    </citation>
    <scope>NUCLEOTIDE SEQUENCE [LARGE SCALE GENOMIC DNA]</scope>
    <source>
        <strain evidence="9">RhyTen1mFocal</strain>
    </source>
</reference>
<evidence type="ECO:0000256" key="6">
    <source>
        <dbReference type="PIRSR" id="PIRSR601461-1"/>
    </source>
</evidence>
<feature type="active site" evidence="6">
    <location>
        <position position="279"/>
    </location>
</feature>
<dbReference type="Gene3D" id="2.40.70.10">
    <property type="entry name" value="Acid Proteases"/>
    <property type="match status" value="2"/>
</dbReference>
<dbReference type="CDD" id="cd05476">
    <property type="entry name" value="pepsin_A_like_plant"/>
    <property type="match status" value="1"/>
</dbReference>
<evidence type="ECO:0000256" key="1">
    <source>
        <dbReference type="ARBA" id="ARBA00007447"/>
    </source>
</evidence>
<dbReference type="InterPro" id="IPR051708">
    <property type="entry name" value="Plant_Aspart_Prot_A1"/>
</dbReference>
<evidence type="ECO:0000256" key="5">
    <source>
        <dbReference type="ARBA" id="ARBA00023180"/>
    </source>
</evidence>
<name>A0AAD6A3C8_9POAL</name>
<evidence type="ECO:0000259" key="8">
    <source>
        <dbReference type="PROSITE" id="PS51767"/>
    </source>
</evidence>
<evidence type="ECO:0000256" key="2">
    <source>
        <dbReference type="ARBA" id="ARBA00022670"/>
    </source>
</evidence>
<keyword evidence="3" id="KW-0064">Aspartyl protease</keyword>
<dbReference type="InterPro" id="IPR034161">
    <property type="entry name" value="Pepsin-like_plant"/>
</dbReference>
<dbReference type="Pfam" id="PF14543">
    <property type="entry name" value="TAXi_N"/>
    <property type="match status" value="1"/>
</dbReference>
<dbReference type="AlphaFoldDB" id="A0AAD6A3C8"/>
<gene>
    <name evidence="9" type="ORF">LUZ61_012580</name>
</gene>
<feature type="active site" evidence="6">
    <location>
        <position position="83"/>
    </location>
</feature>
<keyword evidence="10" id="KW-1185">Reference proteome</keyword>
<keyword evidence="2" id="KW-0645">Protease</keyword>
<feature type="domain" description="Peptidase A1" evidence="8">
    <location>
        <begin position="65"/>
        <end position="394"/>
    </location>
</feature>
<keyword evidence="4" id="KW-0378">Hydrolase</keyword>
<dbReference type="EMBL" id="JAMRDG010000001">
    <property type="protein sequence ID" value="KAJ3708875.1"/>
    <property type="molecule type" value="Genomic_DNA"/>
</dbReference>
<evidence type="ECO:0000256" key="4">
    <source>
        <dbReference type="ARBA" id="ARBA00022801"/>
    </source>
</evidence>
<dbReference type="SUPFAM" id="SSF50630">
    <property type="entry name" value="Acid proteases"/>
    <property type="match status" value="1"/>
</dbReference>
<feature type="signal peptide" evidence="7">
    <location>
        <begin position="1"/>
        <end position="20"/>
    </location>
</feature>
<dbReference type="Pfam" id="PF14541">
    <property type="entry name" value="TAXi_C"/>
    <property type="match status" value="1"/>
</dbReference>
<evidence type="ECO:0000256" key="3">
    <source>
        <dbReference type="ARBA" id="ARBA00022750"/>
    </source>
</evidence>
<dbReference type="GO" id="GO:0004190">
    <property type="term" value="F:aspartic-type endopeptidase activity"/>
    <property type="evidence" value="ECO:0007669"/>
    <property type="project" value="UniProtKB-KW"/>
</dbReference>
<evidence type="ECO:0000313" key="10">
    <source>
        <dbReference type="Proteomes" id="UP001210211"/>
    </source>
</evidence>
<dbReference type="InterPro" id="IPR032799">
    <property type="entry name" value="TAXi_C"/>
</dbReference>
<accession>A0AAD6A3C8</accession>
<sequence>MDQIAPFIIFLLAAVSKTLASSILDGARLGMRQVDFGGNFTKDELFARSACRSSRLSLDFRSSEYMIDLSIGTPPQLISGLADTGSDLIWAQCKPEQPTGYDPNKSETVYNLPCNSNECLHAPNRVPDGCCLYDIIYGTGSAQGYIISDTFRLGDDNPVSIPNMTFGCTFSSSLPNLANFTGIIGLSRSEYSLIRQLGIDKFSYCLDTDVNTVKPMFLGSAAILDGPLVQSTPLLVFPEQSFFYHVNVTGISLGSELLPIPQYLFQFNPSNHSGGVIIDSGTPITRLVPQAFDIVSQALVKLVNLPIVDDPSKKLCFSLPSGSKMPSMPDMIFHFDGGDFKWTMDKYMSSKNGSVFCLLILKPPGEFTISVIGTIQMQNIHVLYDLKNNLLSFSPAEFDKL</sequence>
<dbReference type="GO" id="GO:0006508">
    <property type="term" value="P:proteolysis"/>
    <property type="evidence" value="ECO:0007669"/>
    <property type="project" value="UniProtKB-KW"/>
</dbReference>
<comment type="similarity">
    <text evidence="1">Belongs to the peptidase A1 family.</text>
</comment>
<evidence type="ECO:0000256" key="7">
    <source>
        <dbReference type="SAM" id="SignalP"/>
    </source>
</evidence>
<dbReference type="PRINTS" id="PR00792">
    <property type="entry name" value="PEPSIN"/>
</dbReference>
<comment type="caution">
    <text evidence="9">The sequence shown here is derived from an EMBL/GenBank/DDBJ whole genome shotgun (WGS) entry which is preliminary data.</text>
</comment>
<dbReference type="PANTHER" id="PTHR47967">
    <property type="entry name" value="OS07G0603500 PROTEIN-RELATED"/>
    <property type="match status" value="1"/>
</dbReference>
<keyword evidence="5" id="KW-0325">Glycoprotein</keyword>
<dbReference type="Proteomes" id="UP001210211">
    <property type="component" value="Unassembled WGS sequence"/>
</dbReference>
<organism evidence="9 10">
    <name type="scientific">Rhynchospora tenuis</name>
    <dbReference type="NCBI Taxonomy" id="198213"/>
    <lineage>
        <taxon>Eukaryota</taxon>
        <taxon>Viridiplantae</taxon>
        <taxon>Streptophyta</taxon>
        <taxon>Embryophyta</taxon>
        <taxon>Tracheophyta</taxon>
        <taxon>Spermatophyta</taxon>
        <taxon>Magnoliopsida</taxon>
        <taxon>Liliopsida</taxon>
        <taxon>Poales</taxon>
        <taxon>Cyperaceae</taxon>
        <taxon>Cyperoideae</taxon>
        <taxon>Rhynchosporeae</taxon>
        <taxon>Rhynchospora</taxon>
    </lineage>
</organism>
<evidence type="ECO:0000313" key="9">
    <source>
        <dbReference type="EMBL" id="KAJ3708875.1"/>
    </source>
</evidence>
<dbReference type="InterPro" id="IPR032861">
    <property type="entry name" value="TAXi_N"/>
</dbReference>
<dbReference type="InterPro" id="IPR021109">
    <property type="entry name" value="Peptidase_aspartic_dom_sf"/>
</dbReference>
<dbReference type="PANTHER" id="PTHR47967:SF23">
    <property type="entry name" value="OS04G0448300 PROTEIN"/>
    <property type="match status" value="1"/>
</dbReference>
<dbReference type="PROSITE" id="PS51767">
    <property type="entry name" value="PEPTIDASE_A1"/>
    <property type="match status" value="1"/>
</dbReference>
<feature type="chain" id="PRO_5042250300" description="Peptidase A1 domain-containing protein" evidence="7">
    <location>
        <begin position="21"/>
        <end position="401"/>
    </location>
</feature>
<dbReference type="InterPro" id="IPR001461">
    <property type="entry name" value="Aspartic_peptidase_A1"/>
</dbReference>
<dbReference type="InterPro" id="IPR033121">
    <property type="entry name" value="PEPTIDASE_A1"/>
</dbReference>